<dbReference type="CDD" id="cd03784">
    <property type="entry name" value="GT1_Gtf-like"/>
    <property type="match status" value="1"/>
</dbReference>
<gene>
    <name evidence="1" type="ORF">BC739_009030</name>
</gene>
<name>A0ABR6BXY3_9PSEU</name>
<organism evidence="1 2">
    <name type="scientific">Kutzneria viridogrisea</name>
    <dbReference type="NCBI Taxonomy" id="47990"/>
    <lineage>
        <taxon>Bacteria</taxon>
        <taxon>Bacillati</taxon>
        <taxon>Actinomycetota</taxon>
        <taxon>Actinomycetes</taxon>
        <taxon>Pseudonocardiales</taxon>
        <taxon>Pseudonocardiaceae</taxon>
        <taxon>Kutzneria</taxon>
    </lineage>
</organism>
<sequence>MTRFLFVVPPLVGHINPLVGVAAQLRDEGHEVAWVGATESVAGLLGADALLLPRAERLPEDIVVHRPPELRGFASLKFLWEEFIVPLAEHLVPLVHAAVREFAPQVLVVDQQAIAGALVAERLGLPWVTSATTSAELVSPLAGMPKLESWLDELLGGLRARHGDPAATGDLRFSPHLLLAFTTEALVGEIGRPTSFVGPSITARPEGTGFPWDKLDPARKLVLVSLGTANVDVGERFLSAAVEALAELSDRVQGVVVDPGGTVAPAGDVLVLPRVPQLALLAHCSAVVSHGGHNTVCETLTNGVPLVVAPIRDDQPIVAQQVVDAGAGVRLRFGRTTAQQLRAAIESVVDDPAYAEGARRVQSSFATAGGAGAAARCLVDLANRSAATLINGLNR</sequence>
<dbReference type="RefSeq" id="WP_025361603.1">
    <property type="nucleotide sequence ID" value="NZ_BAAABQ010000089.1"/>
</dbReference>
<dbReference type="SUPFAM" id="SSF53756">
    <property type="entry name" value="UDP-Glycosyltransferase/glycogen phosphorylase"/>
    <property type="match status" value="1"/>
</dbReference>
<proteinExistence type="predicted"/>
<dbReference type="PANTHER" id="PTHR48050">
    <property type="entry name" value="STEROL 3-BETA-GLUCOSYLTRANSFERASE"/>
    <property type="match status" value="1"/>
</dbReference>
<dbReference type="Gene3D" id="3.40.50.2000">
    <property type="entry name" value="Glycogen Phosphorylase B"/>
    <property type="match status" value="2"/>
</dbReference>
<accession>A0ABR6BXY3</accession>
<keyword evidence="2" id="KW-1185">Reference proteome</keyword>
<dbReference type="InterPro" id="IPR002213">
    <property type="entry name" value="UDP_glucos_trans"/>
</dbReference>
<comment type="caution">
    <text evidence="1">The sequence shown here is derived from an EMBL/GenBank/DDBJ whole genome shotgun (WGS) entry which is preliminary data.</text>
</comment>
<dbReference type="InterPro" id="IPR050426">
    <property type="entry name" value="Glycosyltransferase_28"/>
</dbReference>
<reference evidence="1 2" key="1">
    <citation type="submission" date="2020-08" db="EMBL/GenBank/DDBJ databases">
        <title>Genomic Encyclopedia of Archaeal and Bacterial Type Strains, Phase II (KMG-II): from individual species to whole genera.</title>
        <authorList>
            <person name="Goeker M."/>
        </authorList>
    </citation>
    <scope>NUCLEOTIDE SEQUENCE [LARGE SCALE GENOMIC DNA]</scope>
    <source>
        <strain evidence="1 2">DSM 43850</strain>
    </source>
</reference>
<dbReference type="Proteomes" id="UP000517916">
    <property type="component" value="Unassembled WGS sequence"/>
</dbReference>
<dbReference type="PANTHER" id="PTHR48050:SF13">
    <property type="entry name" value="STEROL 3-BETA-GLUCOSYLTRANSFERASE UGT80A2"/>
    <property type="match status" value="1"/>
</dbReference>
<dbReference type="EMBL" id="JACJID010000009">
    <property type="protein sequence ID" value="MBA8931778.1"/>
    <property type="molecule type" value="Genomic_DNA"/>
</dbReference>
<evidence type="ECO:0000313" key="2">
    <source>
        <dbReference type="Proteomes" id="UP000517916"/>
    </source>
</evidence>
<evidence type="ECO:0000313" key="1">
    <source>
        <dbReference type="EMBL" id="MBA8931778.1"/>
    </source>
</evidence>
<protein>
    <submittedName>
        <fullName evidence="1">UDP:flavonoid glycosyltransferase YjiC (YdhE family)</fullName>
    </submittedName>
</protein>
<dbReference type="Pfam" id="PF00201">
    <property type="entry name" value="UDPGT"/>
    <property type="match status" value="1"/>
</dbReference>